<dbReference type="Pfam" id="PF22725">
    <property type="entry name" value="GFO_IDH_MocA_C3"/>
    <property type="match status" value="1"/>
</dbReference>
<name>A0A368DRE5_9PROT</name>
<evidence type="ECO:0000259" key="1">
    <source>
        <dbReference type="Pfam" id="PF01408"/>
    </source>
</evidence>
<proteinExistence type="predicted"/>
<evidence type="ECO:0000259" key="2">
    <source>
        <dbReference type="Pfam" id="PF22725"/>
    </source>
</evidence>
<dbReference type="PANTHER" id="PTHR43377">
    <property type="entry name" value="BILIVERDIN REDUCTASE A"/>
    <property type="match status" value="1"/>
</dbReference>
<protein>
    <submittedName>
        <fullName evidence="3">Gfo/Idh/MocA family oxidoreductase</fullName>
    </submittedName>
</protein>
<dbReference type="PANTHER" id="PTHR43377:SF1">
    <property type="entry name" value="BILIVERDIN REDUCTASE A"/>
    <property type="match status" value="1"/>
</dbReference>
<organism evidence="3 4">
    <name type="scientific">PS1 clade bacterium</name>
    <dbReference type="NCBI Taxonomy" id="2175152"/>
    <lineage>
        <taxon>Bacteria</taxon>
        <taxon>Pseudomonadati</taxon>
        <taxon>Pseudomonadota</taxon>
        <taxon>Alphaproteobacteria</taxon>
        <taxon>PS1 clade</taxon>
    </lineage>
</organism>
<dbReference type="GO" id="GO:0000166">
    <property type="term" value="F:nucleotide binding"/>
    <property type="evidence" value="ECO:0007669"/>
    <property type="project" value="InterPro"/>
</dbReference>
<dbReference type="Proteomes" id="UP000253570">
    <property type="component" value="Unassembled WGS sequence"/>
</dbReference>
<dbReference type="InterPro" id="IPR051450">
    <property type="entry name" value="Gfo/Idh/MocA_Oxidoreductases"/>
</dbReference>
<dbReference type="AlphaFoldDB" id="A0A368DRE5"/>
<dbReference type="Pfam" id="PF01408">
    <property type="entry name" value="GFO_IDH_MocA"/>
    <property type="match status" value="1"/>
</dbReference>
<dbReference type="InterPro" id="IPR055170">
    <property type="entry name" value="GFO_IDH_MocA-like_dom"/>
</dbReference>
<sequence length="331" mass="37321">MKAAVIGLGWWGKQIIKCLDDSQKITITHAYDPQIDRNDLIFSDFSVSSDQDFDAIIDNPDIDAVILATPNQFHESQVISAANKGKQVFCEKPVALKYESVKKMAQACQDNNVILGVGHERRWEPAMVRLKNMLDNNELGKILHMETNFSHDIFMKLDRSSWRLDPQYAPAGGMTALGIHLTDFFVSFLGPAEKIYAKTGSIALEHPQKDTLSVNIKFKNNISASLAVMISTPFYGRFNVFGENGWVEIREISNVDFDDPAEFIYCNKDGKRIVEQYDVVNTVKMNFEEWADAISGKSDYRIKIEEVISNVQILESIINASASDKVIEINQ</sequence>
<evidence type="ECO:0000313" key="3">
    <source>
        <dbReference type="EMBL" id="RCL73906.1"/>
    </source>
</evidence>
<dbReference type="SUPFAM" id="SSF51735">
    <property type="entry name" value="NAD(P)-binding Rossmann-fold domains"/>
    <property type="match status" value="1"/>
</dbReference>
<gene>
    <name evidence="3" type="ORF">DBW71_02210</name>
</gene>
<comment type="caution">
    <text evidence="3">The sequence shown here is derived from an EMBL/GenBank/DDBJ whole genome shotgun (WGS) entry which is preliminary data.</text>
</comment>
<dbReference type="EMBL" id="QOQD01000004">
    <property type="protein sequence ID" value="RCL73906.1"/>
    <property type="molecule type" value="Genomic_DNA"/>
</dbReference>
<reference evidence="3 4" key="1">
    <citation type="journal article" date="2018" name="Microbiome">
        <title>Fine metagenomic profile of the Mediterranean stratified and mixed water columns revealed by assembly and recruitment.</title>
        <authorList>
            <person name="Haro-Moreno J.M."/>
            <person name="Lopez-Perez M."/>
            <person name="De La Torre J.R."/>
            <person name="Picazo A."/>
            <person name="Camacho A."/>
            <person name="Rodriguez-Valera F."/>
        </authorList>
    </citation>
    <scope>NUCLEOTIDE SEQUENCE [LARGE SCALE GENOMIC DNA]</scope>
    <source>
        <strain evidence="3">MED-G57</strain>
    </source>
</reference>
<dbReference type="SUPFAM" id="SSF55347">
    <property type="entry name" value="Glyceraldehyde-3-phosphate dehydrogenase-like, C-terminal domain"/>
    <property type="match status" value="1"/>
</dbReference>
<dbReference type="Gene3D" id="3.40.50.720">
    <property type="entry name" value="NAD(P)-binding Rossmann-like Domain"/>
    <property type="match status" value="1"/>
</dbReference>
<dbReference type="Gene3D" id="3.30.360.10">
    <property type="entry name" value="Dihydrodipicolinate Reductase, domain 2"/>
    <property type="match status" value="1"/>
</dbReference>
<accession>A0A368DRE5</accession>
<dbReference type="InterPro" id="IPR036291">
    <property type="entry name" value="NAD(P)-bd_dom_sf"/>
</dbReference>
<feature type="domain" description="GFO/IDH/MocA-like oxidoreductase" evidence="2">
    <location>
        <begin position="128"/>
        <end position="248"/>
    </location>
</feature>
<feature type="domain" description="Gfo/Idh/MocA-like oxidoreductase N-terminal" evidence="1">
    <location>
        <begin position="2"/>
        <end position="119"/>
    </location>
</feature>
<dbReference type="InterPro" id="IPR000683">
    <property type="entry name" value="Gfo/Idh/MocA-like_OxRdtase_N"/>
</dbReference>
<evidence type="ECO:0000313" key="4">
    <source>
        <dbReference type="Proteomes" id="UP000253570"/>
    </source>
</evidence>